<dbReference type="EMBL" id="SNRW01018747">
    <property type="protein sequence ID" value="KAA6367043.1"/>
    <property type="molecule type" value="Genomic_DNA"/>
</dbReference>
<sequence>VRFHLQPMLADIEDHRHSSKVRIPRITVVPELRVVAAAPNNQGKPLGLTIQLLYTIYYYHLLKLQTNMNNPPHPHTKINYIHQRHGFALICS</sequence>
<evidence type="ECO:0000313" key="1">
    <source>
        <dbReference type="EMBL" id="KAA6367043.1"/>
    </source>
</evidence>
<comment type="caution">
    <text evidence="1">The sequence shown here is derived from an EMBL/GenBank/DDBJ whole genome shotgun (WGS) entry which is preliminary data.</text>
</comment>
<reference evidence="1 2" key="1">
    <citation type="submission" date="2019-03" db="EMBL/GenBank/DDBJ databases">
        <title>Single cell metagenomics reveals metabolic interactions within the superorganism composed of flagellate Streblomastix strix and complex community of Bacteroidetes bacteria on its surface.</title>
        <authorList>
            <person name="Treitli S.C."/>
            <person name="Kolisko M."/>
            <person name="Husnik F."/>
            <person name="Keeling P."/>
            <person name="Hampl V."/>
        </authorList>
    </citation>
    <scope>NUCLEOTIDE SEQUENCE [LARGE SCALE GENOMIC DNA]</scope>
    <source>
        <strain evidence="1">ST1C</strain>
    </source>
</reference>
<accession>A0A5J4UA45</accession>
<dbReference type="Proteomes" id="UP000324800">
    <property type="component" value="Unassembled WGS sequence"/>
</dbReference>
<protein>
    <submittedName>
        <fullName evidence="1">Uncharacterized protein</fullName>
    </submittedName>
</protein>
<proteinExistence type="predicted"/>
<evidence type="ECO:0000313" key="2">
    <source>
        <dbReference type="Proteomes" id="UP000324800"/>
    </source>
</evidence>
<feature type="non-terminal residue" evidence="1">
    <location>
        <position position="1"/>
    </location>
</feature>
<organism evidence="1 2">
    <name type="scientific">Streblomastix strix</name>
    <dbReference type="NCBI Taxonomy" id="222440"/>
    <lineage>
        <taxon>Eukaryota</taxon>
        <taxon>Metamonada</taxon>
        <taxon>Preaxostyla</taxon>
        <taxon>Oxymonadida</taxon>
        <taxon>Streblomastigidae</taxon>
        <taxon>Streblomastix</taxon>
    </lineage>
</organism>
<gene>
    <name evidence="1" type="ORF">EZS28_037430</name>
</gene>
<dbReference type="AlphaFoldDB" id="A0A5J4UA45"/>
<name>A0A5J4UA45_9EUKA</name>